<dbReference type="Pfam" id="PF10263">
    <property type="entry name" value="SprT-like"/>
    <property type="match status" value="1"/>
</dbReference>
<dbReference type="EMBL" id="KX009064">
    <property type="protein sequence ID" value="ARO45286.1"/>
    <property type="molecule type" value="Genomic_DNA"/>
</dbReference>
<dbReference type="AlphaFoldDB" id="A0A2P0QFX1"/>
<reference evidence="2" key="1">
    <citation type="submission" date="2016-03" db="EMBL/GenBank/DDBJ databases">
        <title>The evolution of Pseudomonas syringae pv. actinidiae in New Zealand.</title>
        <authorList>
            <person name="Taiaroa G."/>
            <person name="Poulter R.T.M."/>
            <person name="Lamont I."/>
            <person name="Stockwell P."/>
            <person name="Butler M.I."/>
        </authorList>
    </citation>
    <scope>NUCLEOTIDE SEQUENCE</scope>
    <source>
        <strain evidence="2">RT811</strain>
        <plasmid evidence="2">pPK_RT811</plasmid>
    </source>
</reference>
<protein>
    <submittedName>
        <fullName evidence="2">Zinc metalloproteinase Mpr protein</fullName>
    </submittedName>
</protein>
<keyword evidence="2" id="KW-0614">Plasmid</keyword>
<dbReference type="RefSeq" id="WP_074321365.1">
    <property type="nucleotide sequence ID" value="NZ_KX009064.1"/>
</dbReference>
<name>A0A2P0QFX1_PSESF</name>
<evidence type="ECO:0000259" key="1">
    <source>
        <dbReference type="Pfam" id="PF10263"/>
    </source>
</evidence>
<dbReference type="InterPro" id="IPR006640">
    <property type="entry name" value="SprT-like_domain"/>
</dbReference>
<feature type="domain" description="SprT-like" evidence="1">
    <location>
        <begin position="15"/>
        <end position="114"/>
    </location>
</feature>
<proteinExistence type="predicted"/>
<dbReference type="GO" id="GO:0006950">
    <property type="term" value="P:response to stress"/>
    <property type="evidence" value="ECO:0007669"/>
    <property type="project" value="UniProtKB-ARBA"/>
</dbReference>
<organism evidence="2">
    <name type="scientific">Pseudomonas syringae pv. actinidiae</name>
    <dbReference type="NCBI Taxonomy" id="103796"/>
    <lineage>
        <taxon>Bacteria</taxon>
        <taxon>Pseudomonadati</taxon>
        <taxon>Pseudomonadota</taxon>
        <taxon>Gammaproteobacteria</taxon>
        <taxon>Pseudomonadales</taxon>
        <taxon>Pseudomonadaceae</taxon>
        <taxon>Pseudomonas</taxon>
        <taxon>Pseudomonas syringae</taxon>
    </lineage>
</organism>
<geneLocation type="plasmid" evidence="2">
    <name>pPK_RT811</name>
</geneLocation>
<sequence length="264" mass="29749">MANPTDEAYTELRLAFDHFNKALFEGKLEVPMFTFQREKKTLGYHSKKSFVSRSTGEMVDEIAMNPAYFAVRTVKQTLSTLAHEMVHMWQEIYGHPGRGRYHNKEWAFKMREIGLEPTDTGEPGGKDVGDKMTHFIIPSGKFEVACDELLHKEFPQGSGRAFQISWLDRYPAERPHRAKPGGDGELVDEDHADPDDPELIEAMGMVEMPPDEPVNKSNRVGFTCPICKQNAWGKPGLVVMCGMPECKGQPLVPGISRKKKKAPE</sequence>
<accession>A0A2P0QFX1</accession>
<evidence type="ECO:0000313" key="2">
    <source>
        <dbReference type="EMBL" id="ARO45286.1"/>
    </source>
</evidence>